<accession>A0A1H4CKX7</accession>
<dbReference type="PANTHER" id="PTHR37842:SF2">
    <property type="entry name" value="GYLCOSYL HYDROLASE 115 C-TERMINAL DOMAIN-CONTAINING PROTEIN"/>
    <property type="match status" value="1"/>
</dbReference>
<dbReference type="AlphaFoldDB" id="A0A1H4CKX7"/>
<dbReference type="EMBL" id="FNRF01000003">
    <property type="protein sequence ID" value="SEA61096.1"/>
    <property type="molecule type" value="Genomic_DNA"/>
</dbReference>
<evidence type="ECO:0000313" key="4">
    <source>
        <dbReference type="Proteomes" id="UP000182257"/>
    </source>
</evidence>
<feature type="domain" description="Gylcosyl hydrolase 115 C-terminal" evidence="2">
    <location>
        <begin position="706"/>
        <end position="793"/>
    </location>
</feature>
<dbReference type="Pfam" id="PF17829">
    <property type="entry name" value="GH115_C"/>
    <property type="match status" value="1"/>
</dbReference>
<dbReference type="Gene3D" id="2.60.120.1620">
    <property type="match status" value="1"/>
</dbReference>
<gene>
    <name evidence="3" type="ORF">SAMN05216462_2020</name>
</gene>
<keyword evidence="1 3" id="KW-0378">Hydrolase</keyword>
<reference evidence="3 4" key="1">
    <citation type="submission" date="2016-10" db="EMBL/GenBank/DDBJ databases">
        <authorList>
            <person name="de Groot N.N."/>
        </authorList>
    </citation>
    <scope>NUCLEOTIDE SEQUENCE [LARGE SCALE GENOMIC DNA]</scope>
    <source>
        <strain evidence="3 4">D31d</strain>
    </source>
</reference>
<dbReference type="InterPro" id="IPR029018">
    <property type="entry name" value="Hex-like_dom2"/>
</dbReference>
<dbReference type="PANTHER" id="PTHR37842">
    <property type="match status" value="1"/>
</dbReference>
<dbReference type="Gene3D" id="1.20.58.2150">
    <property type="match status" value="1"/>
</dbReference>
<dbReference type="Gene3D" id="3.20.20.520">
    <property type="entry name" value="Glycosyl hydrolase family 115"/>
    <property type="match status" value="1"/>
</dbReference>
<dbReference type="RefSeq" id="WP_081352962.1">
    <property type="nucleotide sequence ID" value="NZ_FNRF01000003.1"/>
</dbReference>
<name>A0A1H4CKX7_XYLRU</name>
<dbReference type="SUPFAM" id="SSF55545">
    <property type="entry name" value="beta-N-acetylhexosaminidase-like domain"/>
    <property type="match status" value="1"/>
</dbReference>
<sequence length="800" mass="91499">MKRLLWLLLLVPLCMQGRTFKVANATVSYDKTESPQVIRAISDLKHDIAMVTGSAGSGASQIIVGTYGSKTIKQLIAKGVLKDKDLRGRWESYVISITNEKQPRLVIAGSDKRGTIYGIYDVSQRIGVSPWYWWADVPVTQNPDAAVECDYYASGEPSVKYRGIFINDEDWGLKPWAAKTFEKELGDIGPKTYAKVCELLLRLKANMLAPAMHSCTGAFYSHPESQQVADAYGIMITTSHCEPLLFNNAAESEWNKQRDGEWNYETNSATILKKLDDRIRDTKAFDNIYTMGLRGLHDEAMKGSTNPKDRARTLENVFAKQREILEKYKEKKATQLPQIFVPYKETLDIYDAGLRVPDDITLVWPDDNYGYMKRVSNSREQQRSGGSGVYYHLSYCGVPHDNLWIFSTAPMLMYEELLKAYTAGADRYWLLNVGDIKPMEIETQMFMDMAYNFKQFSYDNANAYQAEWLAKVFGQQHQEAFQHILDNYYRLAWDRKPEFMGYEMEWDTPEYARLYDTDFSFETGTAQKRLVDYQNICFAYDAIEQALAPEQRPALFEMLGYAVHSAYQMNRKFLYAQANHETGNVLYAEQCRDANRQINLLLERYNTQLGGKWNLMMSEVTPGYTALYHQMPTLTNRPTTAYRLPDNQRHPEFEHQINLGGLDVKAPFRLLTGMGTDWQVLQMGQPLDQKASGSINIPIPSLPASADSIQLCISVVPMWPVSTDRSNRLAVSIDQGKAATLENKFKEWGREWKIQILENRKDFVLTLPLDKARGQHVITLSIVDPGQIVQKITYQPVLKQ</sequence>
<evidence type="ECO:0000256" key="1">
    <source>
        <dbReference type="ARBA" id="ARBA00022801"/>
    </source>
</evidence>
<dbReference type="GO" id="GO:0016787">
    <property type="term" value="F:hydrolase activity"/>
    <property type="evidence" value="ECO:0007669"/>
    <property type="project" value="UniProtKB-KW"/>
</dbReference>
<dbReference type="Proteomes" id="UP000182257">
    <property type="component" value="Unassembled WGS sequence"/>
</dbReference>
<dbReference type="Pfam" id="PF15979">
    <property type="entry name" value="Glyco_hydro_115"/>
    <property type="match status" value="1"/>
</dbReference>
<dbReference type="Gene3D" id="3.30.379.10">
    <property type="entry name" value="Chitobiase/beta-hexosaminidase domain 2-like"/>
    <property type="match status" value="1"/>
</dbReference>
<organism evidence="3 4">
    <name type="scientific">Xylanibacter ruminicola</name>
    <name type="common">Prevotella ruminicola</name>
    <dbReference type="NCBI Taxonomy" id="839"/>
    <lineage>
        <taxon>Bacteria</taxon>
        <taxon>Pseudomonadati</taxon>
        <taxon>Bacteroidota</taxon>
        <taxon>Bacteroidia</taxon>
        <taxon>Bacteroidales</taxon>
        <taxon>Prevotellaceae</taxon>
        <taxon>Xylanibacter</taxon>
    </lineage>
</organism>
<evidence type="ECO:0000313" key="3">
    <source>
        <dbReference type="EMBL" id="SEA61096.1"/>
    </source>
</evidence>
<proteinExistence type="predicted"/>
<dbReference type="OrthoDB" id="8727830at2"/>
<dbReference type="InterPro" id="IPR042301">
    <property type="entry name" value="GH115_sf"/>
</dbReference>
<dbReference type="GO" id="GO:0005975">
    <property type="term" value="P:carbohydrate metabolic process"/>
    <property type="evidence" value="ECO:0007669"/>
    <property type="project" value="UniProtKB-ARBA"/>
</dbReference>
<evidence type="ECO:0000259" key="2">
    <source>
        <dbReference type="Pfam" id="PF17829"/>
    </source>
</evidence>
<dbReference type="InterPro" id="IPR041437">
    <property type="entry name" value="GH115_C"/>
</dbReference>
<dbReference type="InterPro" id="IPR031924">
    <property type="entry name" value="GH115"/>
</dbReference>
<protein>
    <submittedName>
        <fullName evidence="3">Glycosyl hydrolase family 115</fullName>
    </submittedName>
</protein>